<evidence type="ECO:0000259" key="3">
    <source>
        <dbReference type="SMART" id="SM01349"/>
    </source>
</evidence>
<dbReference type="Gene3D" id="1.25.10.10">
    <property type="entry name" value="Leucine-rich Repeat Variant"/>
    <property type="match status" value="1"/>
</dbReference>
<name>A0A1U7X7S8_NICSY</name>
<dbReference type="AlphaFoldDB" id="A0A1U7X7S8"/>
<dbReference type="InterPro" id="IPR034085">
    <property type="entry name" value="TOG"/>
</dbReference>
<feature type="domain" description="TOG" evidence="3">
    <location>
        <begin position="46"/>
        <end position="344"/>
    </location>
</feature>
<reference evidence="4" key="1">
    <citation type="journal article" date="2013" name="Genome Biol.">
        <title>Reference genomes and transcriptomes of Nicotiana sylvestris and Nicotiana tomentosiformis.</title>
        <authorList>
            <person name="Sierro N."/>
            <person name="Battey J.N."/>
            <person name="Ouadi S."/>
            <person name="Bovet L."/>
            <person name="Goepfert S."/>
            <person name="Bakaher N."/>
            <person name="Peitsch M.C."/>
            <person name="Ivanov N.V."/>
        </authorList>
    </citation>
    <scope>NUCLEOTIDE SEQUENCE [LARGE SCALE GENOMIC DNA]</scope>
</reference>
<evidence type="ECO:0000256" key="1">
    <source>
        <dbReference type="ARBA" id="ARBA00022737"/>
    </source>
</evidence>
<gene>
    <name evidence="5" type="primary">LOC104231263</name>
</gene>
<dbReference type="InterPro" id="IPR016024">
    <property type="entry name" value="ARM-type_fold"/>
</dbReference>
<dbReference type="SMR" id="A0A1U7X7S8"/>
<proteinExistence type="predicted"/>
<dbReference type="Pfam" id="PF08609">
    <property type="entry name" value="Fes1"/>
    <property type="match status" value="1"/>
</dbReference>
<dbReference type="GO" id="GO:0005783">
    <property type="term" value="C:endoplasmic reticulum"/>
    <property type="evidence" value="ECO:0007669"/>
    <property type="project" value="TreeGrafter"/>
</dbReference>
<dbReference type="SMART" id="SM01349">
    <property type="entry name" value="TOG"/>
    <property type="match status" value="1"/>
</dbReference>
<evidence type="ECO:0000313" key="5">
    <source>
        <dbReference type="RefSeq" id="XP_009782525.1"/>
    </source>
</evidence>
<sequence>MAKEGPNWDGLLKWSLSHADGTNPTRNLSEEDRRWFMEAMQAQTVDVVKRMKEITLVMQTPEQVLESQGVTSQDIEDMLDELQEHVESIDMANGPHVNMFMLHVSSLVVERSVSMSHIGREQCFKRHGRKTRHFTYASARHKPRGTGYLHSIGGLVPLLGYLKNSHANIRAKAAEVVSTIVQNNPKSQQLVMEANGLESLLSNFTSDPDVTARTKALGAISSLIRHNKLGIAAFRLANGYAALRDALSSESVRFQRKALNLIHYLLHENRSDCAVVTELGFPRIFMHLASSEDGEVREGALRGLLDLGQDRTAQAANGSSSEDDEKLKQILQERIKGISAMSPEDLGAAKEERQLVDSLWNTCYNEPSSLREQGLVVLPGEDDALPPDVASKHFEPPLRAWAANRNDDTKPSSEKKQAPLLLGLGPPAQDPPA</sequence>
<accession>A0A1U7X7S8</accession>
<dbReference type="Proteomes" id="UP000189701">
    <property type="component" value="Unplaced"/>
</dbReference>
<dbReference type="PANTHER" id="PTHR19316">
    <property type="entry name" value="PROTEIN FOLDING REGULATOR"/>
    <property type="match status" value="1"/>
</dbReference>
<feature type="compositionally biased region" description="Low complexity" evidence="2">
    <location>
        <begin position="418"/>
        <end position="427"/>
    </location>
</feature>
<dbReference type="RefSeq" id="XP_009782525.1">
    <property type="nucleotide sequence ID" value="XM_009784223.1"/>
</dbReference>
<keyword evidence="1" id="KW-0677">Repeat</keyword>
<evidence type="ECO:0000256" key="2">
    <source>
        <dbReference type="SAM" id="MobiDB-lite"/>
    </source>
</evidence>
<feature type="region of interest" description="Disordered" evidence="2">
    <location>
        <begin position="379"/>
        <end position="433"/>
    </location>
</feature>
<dbReference type="InterPro" id="IPR013918">
    <property type="entry name" value="Nucleotide_exch_fac_Fes1"/>
</dbReference>
<dbReference type="InterPro" id="IPR050693">
    <property type="entry name" value="Hsp70_NEF-Inhibitors"/>
</dbReference>
<reference evidence="5" key="2">
    <citation type="submission" date="2025-08" db="UniProtKB">
        <authorList>
            <consortium name="RefSeq"/>
        </authorList>
    </citation>
    <scope>IDENTIFICATION</scope>
    <source>
        <tissue evidence="5">Leaf</tissue>
    </source>
</reference>
<feature type="compositionally biased region" description="Basic and acidic residues" evidence="2">
    <location>
        <begin position="405"/>
        <end position="417"/>
    </location>
</feature>
<protein>
    <submittedName>
        <fullName evidence="5">Uncharacterized protein LOC104231263 isoform X1</fullName>
    </submittedName>
</protein>
<keyword evidence="4" id="KW-1185">Reference proteome</keyword>
<dbReference type="OrthoDB" id="10250458at2759"/>
<dbReference type="SUPFAM" id="SSF48371">
    <property type="entry name" value="ARM repeat"/>
    <property type="match status" value="1"/>
</dbReference>
<dbReference type="GO" id="GO:0000774">
    <property type="term" value="F:adenyl-nucleotide exchange factor activity"/>
    <property type="evidence" value="ECO:0007669"/>
    <property type="project" value="TreeGrafter"/>
</dbReference>
<evidence type="ECO:0000313" key="4">
    <source>
        <dbReference type="Proteomes" id="UP000189701"/>
    </source>
</evidence>
<organism evidence="4 5">
    <name type="scientific">Nicotiana sylvestris</name>
    <name type="common">Wood tobacco</name>
    <name type="synonym">South American tobacco</name>
    <dbReference type="NCBI Taxonomy" id="4096"/>
    <lineage>
        <taxon>Eukaryota</taxon>
        <taxon>Viridiplantae</taxon>
        <taxon>Streptophyta</taxon>
        <taxon>Embryophyta</taxon>
        <taxon>Tracheophyta</taxon>
        <taxon>Spermatophyta</taxon>
        <taxon>Magnoliopsida</taxon>
        <taxon>eudicotyledons</taxon>
        <taxon>Gunneridae</taxon>
        <taxon>Pentapetalae</taxon>
        <taxon>asterids</taxon>
        <taxon>lamiids</taxon>
        <taxon>Solanales</taxon>
        <taxon>Solanaceae</taxon>
        <taxon>Nicotianoideae</taxon>
        <taxon>Nicotianeae</taxon>
        <taxon>Nicotiana</taxon>
    </lineage>
</organism>
<dbReference type="FunFam" id="1.25.10.10:FF:000157">
    <property type="entry name" value="Hsp70-binding protein 1"/>
    <property type="match status" value="1"/>
</dbReference>
<dbReference type="InterPro" id="IPR011989">
    <property type="entry name" value="ARM-like"/>
</dbReference>
<dbReference type="eggNOG" id="KOG2160">
    <property type="taxonomic scope" value="Eukaryota"/>
</dbReference>
<dbReference type="PANTHER" id="PTHR19316:SF18">
    <property type="entry name" value="HSP70-BINDING PROTEIN 1"/>
    <property type="match status" value="1"/>
</dbReference>
<dbReference type="STRING" id="4096.A0A1U7X7S8"/>